<dbReference type="Proteomes" id="UP001454036">
    <property type="component" value="Unassembled WGS sequence"/>
</dbReference>
<feature type="compositionally biased region" description="Low complexity" evidence="1">
    <location>
        <begin position="92"/>
        <end position="104"/>
    </location>
</feature>
<sequence length="145" mass="15648">MSTTPYSPMVVTEQARPFHPRNGSVGPVIGVLAVIAVLGAAAVMIGRLCSSGRRIMGHGQYDFESWVEMKCASCIDGHVSSIHHPAPPPLPRVVVSESSSSTTRGSDEGEAMAADVEETTQERKEEGMTSQEQENQQQHHQVDVH</sequence>
<gene>
    <name evidence="3" type="ORF">LIER_26676</name>
</gene>
<evidence type="ECO:0000313" key="3">
    <source>
        <dbReference type="EMBL" id="GAA0172956.1"/>
    </source>
</evidence>
<dbReference type="AlphaFoldDB" id="A0AAV3RCL9"/>
<proteinExistence type="predicted"/>
<protein>
    <submittedName>
        <fullName evidence="3">Uncharacterized protein</fullName>
    </submittedName>
</protein>
<feature type="region of interest" description="Disordered" evidence="1">
    <location>
        <begin position="80"/>
        <end position="145"/>
    </location>
</feature>
<dbReference type="EMBL" id="BAABME010008376">
    <property type="protein sequence ID" value="GAA0172956.1"/>
    <property type="molecule type" value="Genomic_DNA"/>
</dbReference>
<evidence type="ECO:0000256" key="1">
    <source>
        <dbReference type="SAM" id="MobiDB-lite"/>
    </source>
</evidence>
<evidence type="ECO:0000256" key="2">
    <source>
        <dbReference type="SAM" id="Phobius"/>
    </source>
</evidence>
<keyword evidence="2" id="KW-0472">Membrane</keyword>
<evidence type="ECO:0000313" key="4">
    <source>
        <dbReference type="Proteomes" id="UP001454036"/>
    </source>
</evidence>
<keyword evidence="2" id="KW-0812">Transmembrane</keyword>
<organism evidence="3 4">
    <name type="scientific">Lithospermum erythrorhizon</name>
    <name type="common">Purple gromwell</name>
    <name type="synonym">Lithospermum officinale var. erythrorhizon</name>
    <dbReference type="NCBI Taxonomy" id="34254"/>
    <lineage>
        <taxon>Eukaryota</taxon>
        <taxon>Viridiplantae</taxon>
        <taxon>Streptophyta</taxon>
        <taxon>Embryophyta</taxon>
        <taxon>Tracheophyta</taxon>
        <taxon>Spermatophyta</taxon>
        <taxon>Magnoliopsida</taxon>
        <taxon>eudicotyledons</taxon>
        <taxon>Gunneridae</taxon>
        <taxon>Pentapetalae</taxon>
        <taxon>asterids</taxon>
        <taxon>lamiids</taxon>
        <taxon>Boraginales</taxon>
        <taxon>Boraginaceae</taxon>
        <taxon>Boraginoideae</taxon>
        <taxon>Lithospermeae</taxon>
        <taxon>Lithospermum</taxon>
    </lineage>
</organism>
<name>A0AAV3RCL9_LITER</name>
<feature type="transmembrane region" description="Helical" evidence="2">
    <location>
        <begin position="25"/>
        <end position="46"/>
    </location>
</feature>
<dbReference type="PANTHER" id="PTHR33429:SF24">
    <property type="entry name" value="EXPRESSED PROTEIN"/>
    <property type="match status" value="1"/>
</dbReference>
<keyword evidence="2" id="KW-1133">Transmembrane helix</keyword>
<keyword evidence="4" id="KW-1185">Reference proteome</keyword>
<dbReference type="PANTHER" id="PTHR33429">
    <property type="entry name" value="OS02G0708000 PROTEIN-RELATED"/>
    <property type="match status" value="1"/>
</dbReference>
<comment type="caution">
    <text evidence="3">The sequence shown here is derived from an EMBL/GenBank/DDBJ whole genome shotgun (WGS) entry which is preliminary data.</text>
</comment>
<reference evidence="3 4" key="1">
    <citation type="submission" date="2024-01" db="EMBL/GenBank/DDBJ databases">
        <title>The complete chloroplast genome sequence of Lithospermum erythrorhizon: insights into the phylogenetic relationship among Boraginaceae species and the maternal lineages of purple gromwells.</title>
        <authorList>
            <person name="Okada T."/>
            <person name="Watanabe K."/>
        </authorList>
    </citation>
    <scope>NUCLEOTIDE SEQUENCE [LARGE SCALE GENOMIC DNA]</scope>
</reference>
<accession>A0AAV3RCL9</accession>